<dbReference type="Proteomes" id="UP000229782">
    <property type="component" value="Unassembled WGS sequence"/>
</dbReference>
<evidence type="ECO:0000313" key="2">
    <source>
        <dbReference type="EMBL" id="PIR03366.1"/>
    </source>
</evidence>
<reference evidence="2 3" key="1">
    <citation type="submission" date="2017-09" db="EMBL/GenBank/DDBJ databases">
        <title>Depth-based differentiation of microbial function through sediment-hosted aquifers and enrichment of novel symbionts in the deep terrestrial subsurface.</title>
        <authorList>
            <person name="Probst A.J."/>
            <person name="Ladd B."/>
            <person name="Jarett J.K."/>
            <person name="Geller-Mcgrath D.E."/>
            <person name="Sieber C.M."/>
            <person name="Emerson J.B."/>
            <person name="Anantharaman K."/>
            <person name="Thomas B.C."/>
            <person name="Malmstrom R."/>
            <person name="Stieglmeier M."/>
            <person name="Klingl A."/>
            <person name="Woyke T."/>
            <person name="Ryan C.M."/>
            <person name="Banfield J.F."/>
        </authorList>
    </citation>
    <scope>NUCLEOTIDE SEQUENCE [LARGE SCALE GENOMIC DNA]</scope>
    <source>
        <strain evidence="2">CG11_big_fil_rev_8_21_14_0_20_43_7</strain>
    </source>
</reference>
<dbReference type="InterPro" id="IPR027417">
    <property type="entry name" value="P-loop_NTPase"/>
</dbReference>
<dbReference type="Gene3D" id="3.40.50.300">
    <property type="entry name" value="P-loop containing nucleotide triphosphate hydrolases"/>
    <property type="match status" value="1"/>
</dbReference>
<sequence length="933" mass="104767">MAGIDISEISLSDQETAAAQEFVRLYTNEDGSIDTSTLAEYVWALRMQLADTIRSAGGGKEERIQHVTDDTQARFSIALYRQLLAVDGIQNTITSEWGRHNQETKDLNSSYEDYKQKEQELADCTDELNGLLAEMFKQVGKEPQMTQLAKRALLERQITQLQETLDSTRLKSPDIAARVEYDTTVEYARQLRTSGFIWTKSRKELLRTVLTGALTSRPVAALMGETGSGKTAMARALSIEIASQEPERTVGGDEEKFKKLLVIPSFDREQSFSKYGALLRAITGKNSELDESPTRGGGVFFDDEFNTRPTSVQREILKFVAEIRPGRSFTVPGTDIVETALPGFLYLAGGNPPSERYDREETGIETKREFGANVINVEYLDQTPDNPELYQVMLAGLLDSDTGRLVAVTPDELKPTWKENAVTKKWDLLTDPTEGGFMYRFANVWKELFNAFSHKETVLTQQAKKTAGQEAEYYLDSFILDVGVVMSWIDQYKNDLSARKHHIEAFFKEKLTHYLSQFDEEEQKTVKAYLIHFGIDLSKPSPPKPPATILTPKQIGHLNPNVPHAIEKGDGTGDPPPLETADILNEDGAAIEYIRRPVGTLTVGTMLTRKDDASQNMEHVQLKVLGSLKDDGQMVVCDVGNGIGTMIAYTDLEQYYEILIPETGKPFKYDKAKASEYGMAEVRLEAHPKAQELFDKIIGRDGAFFGTDGTLNREEVQRYWDANCTDLPNIPKESWRYIEHLAAGLISDTIDGDSGKIPTKKHIPDFGKGEFFLAMDIPNFDYNDSLQKQAALSHPNMKILKQLFNKEDPTSITREEINTALWEDHDNRIQSSVAKTIITELLGIQVTDPDIDKYELCLGRPDQYARIGSKWDFGKRDMYTHMDGYTIREDGKRDGLVGGDRGRGGAAYVGSYWRVSRGDAFAVRLVLQRKQLG</sequence>
<evidence type="ECO:0008006" key="4">
    <source>
        <dbReference type="Google" id="ProtNLM"/>
    </source>
</evidence>
<dbReference type="EMBL" id="PCWM01000014">
    <property type="protein sequence ID" value="PIR03366.1"/>
    <property type="molecule type" value="Genomic_DNA"/>
</dbReference>
<accession>A0A2H0N5J0</accession>
<organism evidence="2 3">
    <name type="scientific">Candidatus Magasanikbacteria bacterium CG11_big_fil_rev_8_21_14_0_20_43_7</name>
    <dbReference type="NCBI Taxonomy" id="1974654"/>
    <lineage>
        <taxon>Bacteria</taxon>
        <taxon>Candidatus Magasanikiibacteriota</taxon>
    </lineage>
</organism>
<feature type="coiled-coil region" evidence="1">
    <location>
        <begin position="107"/>
        <end position="171"/>
    </location>
</feature>
<proteinExistence type="predicted"/>
<comment type="caution">
    <text evidence="2">The sequence shown here is derived from an EMBL/GenBank/DDBJ whole genome shotgun (WGS) entry which is preliminary data.</text>
</comment>
<dbReference type="SUPFAM" id="SSF52540">
    <property type="entry name" value="P-loop containing nucleoside triphosphate hydrolases"/>
    <property type="match status" value="1"/>
</dbReference>
<evidence type="ECO:0000313" key="3">
    <source>
        <dbReference type="Proteomes" id="UP000229782"/>
    </source>
</evidence>
<evidence type="ECO:0000256" key="1">
    <source>
        <dbReference type="SAM" id="Coils"/>
    </source>
</evidence>
<keyword evidence="1" id="KW-0175">Coiled coil</keyword>
<protein>
    <recommendedName>
        <fullName evidence="4">AAA+ ATPase domain-containing protein</fullName>
    </recommendedName>
</protein>
<gene>
    <name evidence="2" type="ORF">COV60_00665</name>
</gene>
<dbReference type="AlphaFoldDB" id="A0A2H0N5J0"/>
<name>A0A2H0N5J0_9BACT</name>